<reference evidence="2" key="1">
    <citation type="submission" date="2025-02" db="EMBL/GenBank/DDBJ databases">
        <authorList>
            <consortium name="NCBI Genome Project"/>
        </authorList>
    </citation>
    <scope>NUCLEOTIDE SEQUENCE</scope>
</reference>
<dbReference type="VEuPathDB" id="FungiDB:An04g05350"/>
<proteinExistence type="predicted"/>
<accession>A0AAJ8DYA5</accession>
<protein>
    <submittedName>
        <fullName evidence="2">Uncharacterized protein</fullName>
    </submittedName>
</protein>
<feature type="compositionally biased region" description="Gly residues" evidence="1">
    <location>
        <begin position="41"/>
        <end position="52"/>
    </location>
</feature>
<dbReference type="KEGG" id="ang:An04g05350"/>
<reference evidence="2" key="2">
    <citation type="submission" date="2025-08" db="UniProtKB">
        <authorList>
            <consortium name="RefSeq"/>
        </authorList>
    </citation>
    <scope>IDENTIFICATION</scope>
</reference>
<dbReference type="RefSeq" id="XP_059600588.1">
    <property type="nucleotide sequence ID" value="XM_059747528.1"/>
</dbReference>
<dbReference type="GeneID" id="84590916"/>
<organism evidence="2">
    <name type="scientific">Aspergillus niger</name>
    <dbReference type="NCBI Taxonomy" id="5061"/>
    <lineage>
        <taxon>Eukaryota</taxon>
        <taxon>Fungi</taxon>
        <taxon>Dikarya</taxon>
        <taxon>Ascomycota</taxon>
        <taxon>Pezizomycotina</taxon>
        <taxon>Eurotiomycetes</taxon>
        <taxon>Eurotiomycetidae</taxon>
        <taxon>Eurotiales</taxon>
        <taxon>Aspergillaceae</taxon>
        <taxon>Aspergillus</taxon>
        <taxon>Aspergillus subgen. Circumdati</taxon>
    </lineage>
</organism>
<feature type="region of interest" description="Disordered" evidence="1">
    <location>
        <begin position="1"/>
        <end position="59"/>
    </location>
</feature>
<name>A0AAJ8DYA5_ASPNG</name>
<sequence length="194" mass="21155">MTVTGVAVADRIRQPKPMQLVNKLPAMEGKRTKIRKRPGSGRDGGSSSGGSKRGYDETRKGEDGWRIYAGGKPDRWMNGEIQMLYDVDIGGAKSKEWAEVCKGGRTVWVTSGQDPAGGLFFPLSVSASLIWVYSSAAMSIGIYGQERVSQAKSLGRLVSLHELGPDHPWPAARIHGPKQLADDPLLSELTKRRH</sequence>
<evidence type="ECO:0000313" key="2">
    <source>
        <dbReference type="RefSeq" id="XP_059600588.1"/>
    </source>
</evidence>
<evidence type="ECO:0000256" key="1">
    <source>
        <dbReference type="SAM" id="MobiDB-lite"/>
    </source>
</evidence>
<gene>
    <name evidence="2" type="ORF">An04g05350</name>
</gene>
<dbReference type="AlphaFoldDB" id="A0AAJ8DYA5"/>